<dbReference type="GO" id="GO:0051603">
    <property type="term" value="P:proteolysis involved in protein catabolic process"/>
    <property type="evidence" value="ECO:0007669"/>
    <property type="project" value="TreeGrafter"/>
</dbReference>
<dbReference type="Pfam" id="PF01435">
    <property type="entry name" value="Peptidase_M48"/>
    <property type="match status" value="1"/>
</dbReference>
<gene>
    <name evidence="9" type="ORF">DFK10_02375</name>
</gene>
<feature type="domain" description="Peptidase M48" evidence="8">
    <location>
        <begin position="41"/>
        <end position="229"/>
    </location>
</feature>
<reference evidence="10" key="1">
    <citation type="submission" date="2018-05" db="EMBL/GenBank/DDBJ databases">
        <authorList>
            <person name="Du Z."/>
            <person name="Wang X."/>
        </authorList>
    </citation>
    <scope>NUCLEOTIDE SEQUENCE [LARGE SCALE GENOMIC DNA]</scope>
    <source>
        <strain evidence="10">WDS4C29</strain>
    </source>
</reference>
<protein>
    <submittedName>
        <fullName evidence="9">Peptidase M48</fullName>
    </submittedName>
</protein>
<keyword evidence="4" id="KW-0378">Hydrolase</keyword>
<dbReference type="PROSITE" id="PS50005">
    <property type="entry name" value="TPR"/>
    <property type="match status" value="1"/>
</dbReference>
<evidence type="ECO:0000313" key="10">
    <source>
        <dbReference type="Proteomes" id="UP000245293"/>
    </source>
</evidence>
<keyword evidence="5" id="KW-0862">Zinc</keyword>
<dbReference type="InterPro" id="IPR001915">
    <property type="entry name" value="Peptidase_M48"/>
</dbReference>
<evidence type="ECO:0000259" key="8">
    <source>
        <dbReference type="Pfam" id="PF01435"/>
    </source>
</evidence>
<accession>A0A2V1P8G6</accession>
<dbReference type="Gene3D" id="1.25.40.10">
    <property type="entry name" value="Tetratricopeptide repeat domain"/>
    <property type="match status" value="1"/>
</dbReference>
<dbReference type="InterPro" id="IPR011990">
    <property type="entry name" value="TPR-like_helical_dom_sf"/>
</dbReference>
<dbReference type="EMBL" id="QETF01000002">
    <property type="protein sequence ID" value="PWG18124.1"/>
    <property type="molecule type" value="Genomic_DNA"/>
</dbReference>
<keyword evidence="10" id="KW-1185">Reference proteome</keyword>
<evidence type="ECO:0000256" key="3">
    <source>
        <dbReference type="ARBA" id="ARBA00022723"/>
    </source>
</evidence>
<comment type="cofactor">
    <cofactor evidence="1">
        <name>Zn(2+)</name>
        <dbReference type="ChEBI" id="CHEBI:29105"/>
    </cofactor>
</comment>
<keyword evidence="3" id="KW-0479">Metal-binding</keyword>
<organism evidence="9 10">
    <name type="scientific">Salibaculum griseiflavum</name>
    <dbReference type="NCBI Taxonomy" id="1914409"/>
    <lineage>
        <taxon>Bacteria</taxon>
        <taxon>Pseudomonadati</taxon>
        <taxon>Pseudomonadota</taxon>
        <taxon>Alphaproteobacteria</taxon>
        <taxon>Rhodobacterales</taxon>
        <taxon>Roseobacteraceae</taxon>
        <taxon>Salibaculum</taxon>
    </lineage>
</organism>
<keyword evidence="2" id="KW-0645">Protease</keyword>
<dbReference type="PANTHER" id="PTHR22726">
    <property type="entry name" value="METALLOENDOPEPTIDASE OMA1"/>
    <property type="match status" value="1"/>
</dbReference>
<evidence type="ECO:0000256" key="5">
    <source>
        <dbReference type="ARBA" id="ARBA00022833"/>
    </source>
</evidence>
<feature type="repeat" description="TPR" evidence="7">
    <location>
        <begin position="309"/>
        <end position="342"/>
    </location>
</feature>
<dbReference type="PANTHER" id="PTHR22726:SF1">
    <property type="entry name" value="METALLOENDOPEPTIDASE OMA1, MITOCHONDRIAL"/>
    <property type="match status" value="1"/>
</dbReference>
<evidence type="ECO:0000256" key="1">
    <source>
        <dbReference type="ARBA" id="ARBA00001947"/>
    </source>
</evidence>
<evidence type="ECO:0000313" key="9">
    <source>
        <dbReference type="EMBL" id="PWG18124.1"/>
    </source>
</evidence>
<dbReference type="InterPro" id="IPR019734">
    <property type="entry name" value="TPR_rpt"/>
</dbReference>
<evidence type="ECO:0000256" key="2">
    <source>
        <dbReference type="ARBA" id="ARBA00022670"/>
    </source>
</evidence>
<dbReference type="GO" id="GO:0046872">
    <property type="term" value="F:metal ion binding"/>
    <property type="evidence" value="ECO:0007669"/>
    <property type="project" value="UniProtKB-KW"/>
</dbReference>
<dbReference type="AlphaFoldDB" id="A0A2V1P8G6"/>
<keyword evidence="7" id="KW-0802">TPR repeat</keyword>
<proteinExistence type="predicted"/>
<dbReference type="Proteomes" id="UP000245293">
    <property type="component" value="Unassembled WGS sequence"/>
</dbReference>
<sequence length="446" mass="47723">MHLASSRRPRVLILALLVAALVLVAALPARAVNLIRDPDIEHALTRLASPVLRAAGLDPGRVRILMVDDDSLNAFVLGGDAIFLHTGLILKMERAAQLQSVIAHEAAHIANGHLARRQSNLGAARNAAGFGMALAAAVAISTGEADAAAGIAAGATGSAMRRFFAHTRAEESAADQSAIRYMLRAGVDPAGAVEVLEIFRGQEALSIGRQDPYARTHPLTSARLRAMRGLVAANPGDGGVDQQADYWFARAHGKLSAFTRNPGWTLRRVRGDDSQTGRMRRAIALHRQADANAAIREMQALVAAHPEDPYLYELFGQILLESRQFSAAAQAYRNASTLAPDNALILGGLGRSLLTLDSADAATRAVQVLERARARDFRDGRILRDLGQAYARSGRPGLASLATAERYALAGRMQDARVHATRAVDRLPRGSAAWRRAQDVLDAARN</sequence>
<comment type="caution">
    <text evidence="9">The sequence shown here is derived from an EMBL/GenBank/DDBJ whole genome shotgun (WGS) entry which is preliminary data.</text>
</comment>
<keyword evidence="6" id="KW-0482">Metalloprotease</keyword>
<evidence type="ECO:0000256" key="4">
    <source>
        <dbReference type="ARBA" id="ARBA00022801"/>
    </source>
</evidence>
<evidence type="ECO:0000256" key="6">
    <source>
        <dbReference type="ARBA" id="ARBA00023049"/>
    </source>
</evidence>
<dbReference type="CDD" id="cd07324">
    <property type="entry name" value="M48C_Oma1-like"/>
    <property type="match status" value="1"/>
</dbReference>
<dbReference type="SUPFAM" id="SSF48452">
    <property type="entry name" value="TPR-like"/>
    <property type="match status" value="1"/>
</dbReference>
<dbReference type="GO" id="GO:0004222">
    <property type="term" value="F:metalloendopeptidase activity"/>
    <property type="evidence" value="ECO:0007669"/>
    <property type="project" value="InterPro"/>
</dbReference>
<evidence type="ECO:0000256" key="7">
    <source>
        <dbReference type="PROSITE-ProRule" id="PRU00339"/>
    </source>
</evidence>
<dbReference type="RefSeq" id="WP_109386200.1">
    <property type="nucleotide sequence ID" value="NZ_QETF01000002.1"/>
</dbReference>
<dbReference type="OrthoDB" id="9814887at2"/>
<dbReference type="InterPro" id="IPR051156">
    <property type="entry name" value="Mito/Outer_Membr_Metalloprot"/>
</dbReference>
<dbReference type="Gene3D" id="3.30.2010.10">
    <property type="entry name" value="Metalloproteases ('zincins'), catalytic domain"/>
    <property type="match status" value="1"/>
</dbReference>
<dbReference type="GO" id="GO:0016020">
    <property type="term" value="C:membrane"/>
    <property type="evidence" value="ECO:0007669"/>
    <property type="project" value="TreeGrafter"/>
</dbReference>
<name>A0A2V1P8G6_9RHOB</name>